<dbReference type="VEuPathDB" id="FungiDB:CJJ09_003844"/>
<gene>
    <name evidence="9" type="ORF">QG37_04012</name>
</gene>
<dbReference type="GO" id="GO:0005886">
    <property type="term" value="C:plasma membrane"/>
    <property type="evidence" value="ECO:0007669"/>
    <property type="project" value="TreeGrafter"/>
</dbReference>
<evidence type="ECO:0000256" key="2">
    <source>
        <dbReference type="ARBA" id="ARBA00022448"/>
    </source>
</evidence>
<feature type="transmembrane region" description="Helical" evidence="7">
    <location>
        <begin position="143"/>
        <end position="163"/>
    </location>
</feature>
<evidence type="ECO:0000256" key="5">
    <source>
        <dbReference type="ARBA" id="ARBA00023136"/>
    </source>
</evidence>
<feature type="transmembrane region" description="Helical" evidence="7">
    <location>
        <begin position="263"/>
        <end position="283"/>
    </location>
</feature>
<dbReference type="InterPro" id="IPR036259">
    <property type="entry name" value="MFS_trans_sf"/>
</dbReference>
<proteinExistence type="inferred from homology"/>
<dbReference type="AlphaFoldDB" id="A0A0L0NYX5"/>
<evidence type="ECO:0000256" key="7">
    <source>
        <dbReference type="SAM" id="Phobius"/>
    </source>
</evidence>
<keyword evidence="3 7" id="KW-0812">Transmembrane</keyword>
<evidence type="ECO:0000259" key="8">
    <source>
        <dbReference type="PROSITE" id="PS50850"/>
    </source>
</evidence>
<dbReference type="Proteomes" id="UP000037122">
    <property type="component" value="Unassembled WGS sequence"/>
</dbReference>
<dbReference type="Pfam" id="PF07690">
    <property type="entry name" value="MFS_1"/>
    <property type="match status" value="1"/>
</dbReference>
<dbReference type="PANTHER" id="PTHR23502:SF51">
    <property type="entry name" value="QUINIDINE RESISTANCE PROTEIN 1-RELATED"/>
    <property type="match status" value="1"/>
</dbReference>
<feature type="transmembrane region" description="Helical" evidence="7">
    <location>
        <begin position="175"/>
        <end position="194"/>
    </location>
</feature>
<feature type="transmembrane region" description="Helical" evidence="7">
    <location>
        <begin position="357"/>
        <end position="378"/>
    </location>
</feature>
<dbReference type="VEuPathDB" id="FungiDB:CJJ07_002187"/>
<dbReference type="InterPro" id="IPR020846">
    <property type="entry name" value="MFS_dom"/>
</dbReference>
<dbReference type="PANTHER" id="PTHR23502">
    <property type="entry name" value="MAJOR FACILITATOR SUPERFAMILY"/>
    <property type="match status" value="1"/>
</dbReference>
<dbReference type="VEuPathDB" id="FungiDB:CJI96_0004737"/>
<dbReference type="Gene3D" id="1.20.1720.10">
    <property type="entry name" value="Multidrug resistance protein D"/>
    <property type="match status" value="1"/>
</dbReference>
<name>A0A0L0NYX5_CANAR</name>
<dbReference type="GO" id="GO:0022857">
    <property type="term" value="F:transmembrane transporter activity"/>
    <property type="evidence" value="ECO:0007669"/>
    <property type="project" value="InterPro"/>
</dbReference>
<dbReference type="InterPro" id="IPR011701">
    <property type="entry name" value="MFS"/>
</dbReference>
<dbReference type="VEuPathDB" id="FungiDB:B9J08_002663"/>
<dbReference type="VEuPathDB" id="FungiDB:CJI97_002716"/>
<keyword evidence="5 7" id="KW-0472">Membrane</keyword>
<keyword evidence="2" id="KW-0813">Transport</keyword>
<comment type="subcellular location">
    <subcellularLocation>
        <location evidence="1">Membrane</location>
        <topology evidence="1">Multi-pass membrane protein</topology>
    </subcellularLocation>
</comment>
<comment type="caution">
    <text evidence="9">The sequence shown here is derived from an EMBL/GenBank/DDBJ whole genome shotgun (WGS) entry which is preliminary data.</text>
</comment>
<comment type="similarity">
    <text evidence="6">Belongs to the major facilitator superfamily. CAR1 family.</text>
</comment>
<accession>A0A0L0NYX5</accession>
<feature type="transmembrane region" description="Helical" evidence="7">
    <location>
        <begin position="398"/>
        <end position="419"/>
    </location>
</feature>
<evidence type="ECO:0000313" key="10">
    <source>
        <dbReference type="Proteomes" id="UP000037122"/>
    </source>
</evidence>
<dbReference type="VEuPathDB" id="FungiDB:QG37_04012"/>
<dbReference type="EMBL" id="LGST01000026">
    <property type="protein sequence ID" value="KND99214.1"/>
    <property type="molecule type" value="Genomic_DNA"/>
</dbReference>
<keyword evidence="4 7" id="KW-1133">Transmembrane helix</keyword>
<reference evidence="10" key="1">
    <citation type="journal article" date="2015" name="BMC Genomics">
        <title>Draft genome of a commonly misdiagnosed multidrug resistant pathogen Candida auris.</title>
        <authorList>
            <person name="Chatterjee S."/>
            <person name="Alampalli S.V."/>
            <person name="Nageshan R.K."/>
            <person name="Chettiar S.T."/>
            <person name="Joshi S."/>
            <person name="Tatu U.S."/>
        </authorList>
    </citation>
    <scope>NUCLEOTIDE SEQUENCE [LARGE SCALE GENOMIC DNA]</scope>
    <source>
        <strain evidence="10">6684</strain>
    </source>
</reference>
<feature type="transmembrane region" description="Helical" evidence="7">
    <location>
        <begin position="109"/>
        <end position="131"/>
    </location>
</feature>
<dbReference type="PROSITE" id="PS50850">
    <property type="entry name" value="MFS"/>
    <property type="match status" value="1"/>
</dbReference>
<feature type="transmembrane region" description="Helical" evidence="7">
    <location>
        <begin position="528"/>
        <end position="551"/>
    </location>
</feature>
<feature type="transmembrane region" description="Helical" evidence="7">
    <location>
        <begin position="439"/>
        <end position="460"/>
    </location>
</feature>
<evidence type="ECO:0000256" key="4">
    <source>
        <dbReference type="ARBA" id="ARBA00022989"/>
    </source>
</evidence>
<sequence length="554" mass="60509">METPDEELDNFESLNRAKTVHPIQLRLMLSDTKLDRLIMKRSRLLAQRAHLLNIDKVDSSDSLDVHFNLGAEELSIGSSDSEEEILLLDSQLEERKPTSIFRTWEKYTIAMLGGMAGFWSSISSPIFVPVLPEIQRALKVSESAVNVTIVVYSIFQGVGPLVFSNLADSVGRRPIVMSCLLSYIVVNCLLAVNSTFAGLTVLRCLQAFCISSTISLGSGIASDISTRAERASFIGLTTGLALLGQAFGAFVGGMISSAFGWRAIFWFLAISAGATLLIIFVCLPETSAAIVGPQAKGIPQRMKFIMMAPVMQMSYFATRLDTEATTEKPKHPDVNLPTTKQNFNILKPLEVLKQKEAVLVLIPASLCYSLWLMMLTTFSHALAKQYGFTLDKVALSYIPSGIGGLLGSLIIGKLLDFSYRKYMMNTQHEATFNILKSRLIVSILPSTICLGSAFLFAWVLHYQGPVLLAIIASFAIAFGAMCWLTISSTVVVDLRPTGASGACAVVNLTRCWCAAVFVSLLSQMENMGIGWCYTLMALVCGVSSLCIVYLYTHN</sequence>
<dbReference type="SUPFAM" id="SSF103473">
    <property type="entry name" value="MFS general substrate transporter"/>
    <property type="match status" value="1"/>
</dbReference>
<feature type="domain" description="Major facilitator superfamily (MFS) profile" evidence="8">
    <location>
        <begin position="109"/>
        <end position="554"/>
    </location>
</feature>
<evidence type="ECO:0000256" key="3">
    <source>
        <dbReference type="ARBA" id="ARBA00022692"/>
    </source>
</evidence>
<dbReference type="Gene3D" id="1.20.1250.20">
    <property type="entry name" value="MFS general substrate transporter like domains"/>
    <property type="match status" value="1"/>
</dbReference>
<organism evidence="9 10">
    <name type="scientific">Candidozyma auris</name>
    <name type="common">Yeast</name>
    <name type="synonym">Candida auris</name>
    <dbReference type="NCBI Taxonomy" id="498019"/>
    <lineage>
        <taxon>Eukaryota</taxon>
        <taxon>Fungi</taxon>
        <taxon>Dikarya</taxon>
        <taxon>Ascomycota</taxon>
        <taxon>Saccharomycotina</taxon>
        <taxon>Pichiomycetes</taxon>
        <taxon>Metschnikowiaceae</taxon>
        <taxon>Candidozyma</taxon>
    </lineage>
</organism>
<feature type="transmembrane region" description="Helical" evidence="7">
    <location>
        <begin position="466"/>
        <end position="486"/>
    </location>
</feature>
<evidence type="ECO:0000256" key="1">
    <source>
        <dbReference type="ARBA" id="ARBA00004141"/>
    </source>
</evidence>
<evidence type="ECO:0000256" key="6">
    <source>
        <dbReference type="ARBA" id="ARBA00038347"/>
    </source>
</evidence>
<protein>
    <recommendedName>
        <fullName evidence="8">Major facilitator superfamily (MFS) profile domain-containing protein</fullName>
    </recommendedName>
</protein>
<evidence type="ECO:0000313" key="9">
    <source>
        <dbReference type="EMBL" id="KND99214.1"/>
    </source>
</evidence>
<feature type="transmembrane region" description="Helical" evidence="7">
    <location>
        <begin position="233"/>
        <end position="257"/>
    </location>
</feature>